<keyword evidence="2" id="KW-1185">Reference proteome</keyword>
<proteinExistence type="predicted"/>
<organism evidence="1 2">
    <name type="scientific">Diphasiastrum complanatum</name>
    <name type="common">Issler's clubmoss</name>
    <name type="synonym">Lycopodium complanatum</name>
    <dbReference type="NCBI Taxonomy" id="34168"/>
    <lineage>
        <taxon>Eukaryota</taxon>
        <taxon>Viridiplantae</taxon>
        <taxon>Streptophyta</taxon>
        <taxon>Embryophyta</taxon>
        <taxon>Tracheophyta</taxon>
        <taxon>Lycopodiopsida</taxon>
        <taxon>Lycopodiales</taxon>
        <taxon>Lycopodiaceae</taxon>
        <taxon>Lycopodioideae</taxon>
        <taxon>Diphasiastrum</taxon>
    </lineage>
</organism>
<reference evidence="2" key="1">
    <citation type="journal article" date="2024" name="Proc. Natl. Acad. Sci. U.S.A.">
        <title>Extraordinary preservation of gene collinearity over three hundred million years revealed in homosporous lycophytes.</title>
        <authorList>
            <person name="Li C."/>
            <person name="Wickell D."/>
            <person name="Kuo L.Y."/>
            <person name="Chen X."/>
            <person name="Nie B."/>
            <person name="Liao X."/>
            <person name="Peng D."/>
            <person name="Ji J."/>
            <person name="Jenkins J."/>
            <person name="Williams M."/>
            <person name="Shu S."/>
            <person name="Plott C."/>
            <person name="Barry K."/>
            <person name="Rajasekar S."/>
            <person name="Grimwood J."/>
            <person name="Han X."/>
            <person name="Sun S."/>
            <person name="Hou Z."/>
            <person name="He W."/>
            <person name="Dai G."/>
            <person name="Sun C."/>
            <person name="Schmutz J."/>
            <person name="Leebens-Mack J.H."/>
            <person name="Li F.W."/>
            <person name="Wang L."/>
        </authorList>
    </citation>
    <scope>NUCLEOTIDE SEQUENCE [LARGE SCALE GENOMIC DNA]</scope>
    <source>
        <strain evidence="2">cv. PW_Plant_1</strain>
    </source>
</reference>
<sequence>MDKKMNFATCSISKALITTLAGIGLLLVLIQLLDSLCPCASNLSFGLPPWQQSSSASTVQQQVISHIVDNSLPIAGKTTLALEESIPLERQDTLLSSEDGSNSPYANSSSVTEEESQGVQDGRQLQPYGVAAHLFVHLGSYRGGPRSFATVGLASKPLHVFGTPGFDCEWIPARSNTSVIAEGSKMLPDWGFGRIYTVVVVNCSFHTDVGTDSEGGQLVLHAYSGDGFGKPVRISALNELKGHYNSSRFIPPYPYKYLYCGSPLYGSINPSRLREWMVYHAWLLGASSYFVLYDAGGLHSGLKKVLDPWIKLGRVKIESVQEQKKYDGYYYNQFLFVNDCLHKYRFMADWTFFFDVDEYVYIPPGESMDSVLDNHGASQILIEQRHISDKLCLLNSDNITAGDSSTWGIEKLVFNNVKKGHRWNRKYVINARNAFAAGVHLSQNLVGKTVRSNGYKLRYYHYHNTISYQGELCREYIKLQNDSYVLFEGDPYKYDERMKALVGDVKEFERKSLGLQLDMSV</sequence>
<accession>A0ACC2ARV7</accession>
<comment type="caution">
    <text evidence="1">The sequence shown here is derived from an EMBL/GenBank/DDBJ whole genome shotgun (WGS) entry which is preliminary data.</text>
</comment>
<dbReference type="EMBL" id="CM055111">
    <property type="protein sequence ID" value="KAJ7520255.1"/>
    <property type="molecule type" value="Genomic_DNA"/>
</dbReference>
<evidence type="ECO:0000313" key="2">
    <source>
        <dbReference type="Proteomes" id="UP001162992"/>
    </source>
</evidence>
<protein>
    <submittedName>
        <fullName evidence="1">Uncharacterized protein</fullName>
    </submittedName>
</protein>
<name>A0ACC2ARV7_DIPCM</name>
<evidence type="ECO:0000313" key="1">
    <source>
        <dbReference type="EMBL" id="KAJ7520255.1"/>
    </source>
</evidence>
<gene>
    <name evidence="1" type="ORF">O6H91_20G074900</name>
</gene>
<dbReference type="Proteomes" id="UP001162992">
    <property type="component" value="Chromosome 20"/>
</dbReference>